<evidence type="ECO:0000313" key="2">
    <source>
        <dbReference type="Proteomes" id="UP000198282"/>
    </source>
</evidence>
<reference evidence="1 2" key="1">
    <citation type="submission" date="2017-06" db="EMBL/GenBank/DDBJ databases">
        <authorList>
            <person name="Kim H.J."/>
            <person name="Triplett B.A."/>
        </authorList>
    </citation>
    <scope>NUCLEOTIDE SEQUENCE [LARGE SCALE GENOMIC DNA]</scope>
    <source>
        <strain evidence="1 2">CGMCC 4.2132</strain>
    </source>
</reference>
<dbReference type="Proteomes" id="UP000198282">
    <property type="component" value="Unassembled WGS sequence"/>
</dbReference>
<evidence type="ECO:0000313" key="1">
    <source>
        <dbReference type="EMBL" id="SNS00989.1"/>
    </source>
</evidence>
<keyword evidence="2" id="KW-1185">Reference proteome</keyword>
<proteinExistence type="predicted"/>
<accession>A0A239AZR0</accession>
<organism evidence="1 2">
    <name type="scientific">Streptosporangium subroseum</name>
    <dbReference type="NCBI Taxonomy" id="106412"/>
    <lineage>
        <taxon>Bacteria</taxon>
        <taxon>Bacillati</taxon>
        <taxon>Actinomycetota</taxon>
        <taxon>Actinomycetes</taxon>
        <taxon>Streptosporangiales</taxon>
        <taxon>Streptosporangiaceae</taxon>
        <taxon>Streptosporangium</taxon>
    </lineage>
</organism>
<gene>
    <name evidence="1" type="ORF">SAMN05216276_1002256</name>
</gene>
<protein>
    <submittedName>
        <fullName evidence="1">Uncharacterized protein</fullName>
    </submittedName>
</protein>
<sequence>MCTQAEVRASFLALEKAIAGLENDVKGPAADVKAMRSDE</sequence>
<name>A0A239AZR0_9ACTN</name>
<dbReference type="EMBL" id="FZOD01000002">
    <property type="protein sequence ID" value="SNS00989.1"/>
    <property type="molecule type" value="Genomic_DNA"/>
</dbReference>
<dbReference type="AlphaFoldDB" id="A0A239AZR0"/>